<evidence type="ECO:0000256" key="3">
    <source>
        <dbReference type="ARBA" id="ARBA00022782"/>
    </source>
</evidence>
<reference evidence="7" key="1">
    <citation type="submission" date="2018-02" db="EMBL/GenBank/DDBJ databases">
        <authorList>
            <person name="Cohen D.B."/>
            <person name="Kent A.D."/>
        </authorList>
    </citation>
    <scope>NUCLEOTIDE SEQUENCE</scope>
</reference>
<name>A0A2N9FHL3_FAGSY</name>
<dbReference type="InterPro" id="IPR012474">
    <property type="entry name" value="Frigida"/>
</dbReference>
<keyword evidence="6" id="KW-0175">Coiled coil</keyword>
<keyword evidence="2 5" id="KW-0217">Developmental protein</keyword>
<evidence type="ECO:0000256" key="1">
    <source>
        <dbReference type="ARBA" id="ARBA00008956"/>
    </source>
</evidence>
<keyword evidence="3 5" id="KW-0221">Differentiation</keyword>
<keyword evidence="4 5" id="KW-0287">Flowering</keyword>
<evidence type="ECO:0000256" key="4">
    <source>
        <dbReference type="ARBA" id="ARBA00023089"/>
    </source>
</evidence>
<feature type="coiled-coil region" evidence="6">
    <location>
        <begin position="249"/>
        <end position="373"/>
    </location>
</feature>
<evidence type="ECO:0000256" key="5">
    <source>
        <dbReference type="RuleBase" id="RU364012"/>
    </source>
</evidence>
<dbReference type="PANTHER" id="PTHR31791">
    <property type="entry name" value="FRIGIDA-LIKE PROTEIN 3-RELATED"/>
    <property type="match status" value="1"/>
</dbReference>
<organism evidence="7">
    <name type="scientific">Fagus sylvatica</name>
    <name type="common">Beechnut</name>
    <dbReference type="NCBI Taxonomy" id="28930"/>
    <lineage>
        <taxon>Eukaryota</taxon>
        <taxon>Viridiplantae</taxon>
        <taxon>Streptophyta</taxon>
        <taxon>Embryophyta</taxon>
        <taxon>Tracheophyta</taxon>
        <taxon>Spermatophyta</taxon>
        <taxon>Magnoliopsida</taxon>
        <taxon>eudicotyledons</taxon>
        <taxon>Gunneridae</taxon>
        <taxon>Pentapetalae</taxon>
        <taxon>rosids</taxon>
        <taxon>fabids</taxon>
        <taxon>Fagales</taxon>
        <taxon>Fagaceae</taxon>
        <taxon>Fagus</taxon>
    </lineage>
</organism>
<dbReference type="Pfam" id="PF07899">
    <property type="entry name" value="Frigida"/>
    <property type="match status" value="1"/>
</dbReference>
<dbReference type="PANTHER" id="PTHR31791:SF37">
    <property type="entry name" value="A_TM021B04.7 PROTEIN"/>
    <property type="match status" value="1"/>
</dbReference>
<dbReference type="GO" id="GO:0009908">
    <property type="term" value="P:flower development"/>
    <property type="evidence" value="ECO:0007669"/>
    <property type="project" value="UniProtKB-KW"/>
</dbReference>
<sequence length="575" mass="66829">MEKFSSDLKLIEMKQSDLNKAFETLNSEASSILSLTLQWKDLEEHFDSTRKSIETRFKELEEYEKEMGLKDKQLGSVQRELCEKETELGLVLEKIRLNKEQMVFMQKSMKQYFMDLESKKQELGLVERSLEECCNELRSKEMQLKMVKSSIDKYRDEVMVTGKEVELAKKELCGVQKLIEERTMELKLKARHVESIKILIEENSEELEVKEKQYDKIGRLINERTMELKVKEKEVESIDGCIKERSKEINSKKKILDLTEKKLKEAESKGERLDAIQRLHNEYCEDKSPSKSPPDALESKEKQLKFVQETANERLKELELGGKHLDSLKKSIEERSHNFEMRERQVEERAKELELKEKEVDSIQTSLKVAMKEKDLEGKTNTLPSQVKIEQPERTPASLRPSVTMDGRRLQLLLNKHLQRHEIVRAEVCTILQTSSDPSKLVLDAMHGFYPPHSREEDMVFDVNIIRRSCILLLEQLMKTLPVVEPQVREEAMKLAIEWKAKMKVADDNCLEVLGFLQLLATYGLSSGFNEDELCSLLATIDQYRQAPELCRTLGIIYKAPDNHSFSLSHTQTPN</sequence>
<dbReference type="GO" id="GO:0030154">
    <property type="term" value="P:cell differentiation"/>
    <property type="evidence" value="ECO:0007669"/>
    <property type="project" value="UniProtKB-KW"/>
</dbReference>
<dbReference type="EMBL" id="OIVN01001138">
    <property type="protein sequence ID" value="SPC90326.1"/>
    <property type="molecule type" value="Genomic_DNA"/>
</dbReference>
<dbReference type="AlphaFoldDB" id="A0A2N9FHL3"/>
<evidence type="ECO:0000256" key="6">
    <source>
        <dbReference type="SAM" id="Coils"/>
    </source>
</evidence>
<accession>A0A2N9FHL3</accession>
<protein>
    <recommendedName>
        <fullName evidence="5">FRIGIDA-like protein</fullName>
    </recommendedName>
</protein>
<dbReference type="SUPFAM" id="SSF57997">
    <property type="entry name" value="Tropomyosin"/>
    <property type="match status" value="1"/>
</dbReference>
<evidence type="ECO:0000256" key="2">
    <source>
        <dbReference type="ARBA" id="ARBA00022473"/>
    </source>
</evidence>
<evidence type="ECO:0000313" key="7">
    <source>
        <dbReference type="EMBL" id="SPC90326.1"/>
    </source>
</evidence>
<proteinExistence type="inferred from homology"/>
<gene>
    <name evidence="7" type="ORF">FSB_LOCUS18208</name>
</gene>
<comment type="similarity">
    <text evidence="1 5">Belongs to the Frigida family.</text>
</comment>